<reference evidence="2" key="1">
    <citation type="submission" date="2023-05" db="EMBL/GenBank/DDBJ databases">
        <title>Nepenthes gracilis genome sequencing.</title>
        <authorList>
            <person name="Fukushima K."/>
        </authorList>
    </citation>
    <scope>NUCLEOTIDE SEQUENCE</scope>
    <source>
        <strain evidence="2">SING2019-196</strain>
    </source>
</reference>
<protein>
    <submittedName>
        <fullName evidence="2">Uncharacterized protein</fullName>
    </submittedName>
</protein>
<feature type="transmembrane region" description="Helical" evidence="1">
    <location>
        <begin position="162"/>
        <end position="181"/>
    </location>
</feature>
<keyword evidence="1" id="KW-0472">Membrane</keyword>
<dbReference type="AlphaFoldDB" id="A0AAD3XQQ3"/>
<sequence>MGRWKRAVDAFASSVEYLPMPGRMPEFAGIELTVPIMPCSGCRSLALRRGYSRIEPHPLFLLTSCGVVYRSLGLKRSWCIADDAVMNFLWANALFVDLPICFVWHCLLDVLPGYPDSISADLVIMGMLPRAGLGSALLMVCCNSVAFAGIQLTLTAPLGPGAVGLNAALAANLLLSLYWVVKFGFCCSIYSHWLV</sequence>
<proteinExistence type="predicted"/>
<organism evidence="2 3">
    <name type="scientific">Nepenthes gracilis</name>
    <name type="common">Slender pitcher plant</name>
    <dbReference type="NCBI Taxonomy" id="150966"/>
    <lineage>
        <taxon>Eukaryota</taxon>
        <taxon>Viridiplantae</taxon>
        <taxon>Streptophyta</taxon>
        <taxon>Embryophyta</taxon>
        <taxon>Tracheophyta</taxon>
        <taxon>Spermatophyta</taxon>
        <taxon>Magnoliopsida</taxon>
        <taxon>eudicotyledons</taxon>
        <taxon>Gunneridae</taxon>
        <taxon>Pentapetalae</taxon>
        <taxon>Caryophyllales</taxon>
        <taxon>Nepenthaceae</taxon>
        <taxon>Nepenthes</taxon>
    </lineage>
</organism>
<dbReference type="Proteomes" id="UP001279734">
    <property type="component" value="Unassembled WGS sequence"/>
</dbReference>
<name>A0AAD3XQQ3_NEPGR</name>
<keyword evidence="3" id="KW-1185">Reference proteome</keyword>
<evidence type="ECO:0000256" key="1">
    <source>
        <dbReference type="SAM" id="Phobius"/>
    </source>
</evidence>
<keyword evidence="1" id="KW-1133">Transmembrane helix</keyword>
<gene>
    <name evidence="2" type="ORF">Nepgr_014681</name>
</gene>
<accession>A0AAD3XQQ3</accession>
<feature type="transmembrane region" description="Helical" evidence="1">
    <location>
        <begin position="131"/>
        <end position="150"/>
    </location>
</feature>
<keyword evidence="1" id="KW-0812">Transmembrane</keyword>
<evidence type="ECO:0000313" key="2">
    <source>
        <dbReference type="EMBL" id="GMH12840.1"/>
    </source>
</evidence>
<comment type="caution">
    <text evidence="2">The sequence shown here is derived from an EMBL/GenBank/DDBJ whole genome shotgun (WGS) entry which is preliminary data.</text>
</comment>
<evidence type="ECO:0000313" key="3">
    <source>
        <dbReference type="Proteomes" id="UP001279734"/>
    </source>
</evidence>
<dbReference type="EMBL" id="BSYO01000012">
    <property type="protein sequence ID" value="GMH12840.1"/>
    <property type="molecule type" value="Genomic_DNA"/>
</dbReference>